<gene>
    <name evidence="4" type="ORF">EV384_3410</name>
</gene>
<protein>
    <submittedName>
        <fullName evidence="4">Ricin-type beta-trefoil lectin protein</fullName>
    </submittedName>
</protein>
<dbReference type="OrthoDB" id="5381276at2"/>
<feature type="domain" description="Ricin B lectin" evidence="3">
    <location>
        <begin position="89"/>
        <end position="169"/>
    </location>
</feature>
<evidence type="ECO:0000259" key="3">
    <source>
        <dbReference type="Pfam" id="PF14200"/>
    </source>
</evidence>
<feature type="region of interest" description="Disordered" evidence="1">
    <location>
        <begin position="25"/>
        <end position="55"/>
    </location>
</feature>
<evidence type="ECO:0000256" key="1">
    <source>
        <dbReference type="SAM" id="MobiDB-lite"/>
    </source>
</evidence>
<dbReference type="AlphaFoldDB" id="A0A4V2GD80"/>
<sequence>MSTRKFAAIVVATLTLGTTILTGGPANADDSTATTASARAAAQRPDVRPGPAGVRNSAVAKKQALSAAQLAKRDEFANRTGLAARDLYGPYHIINQHSNKCLTIYTASTANNANAVQYTCDFSYPFNEEWYLEDVYGDQTAWHLRNAHSGKCLTIYTASTANNATAVQYTCDYSSPYNEEWYMEDVYLTGARWHLRNGHSFKCLTIYTASTANNYAAVQYTCDWNSPFNEEWRFQLV</sequence>
<dbReference type="RefSeq" id="WP_130334531.1">
    <property type="nucleotide sequence ID" value="NZ_SHLD01000001.1"/>
</dbReference>
<dbReference type="SUPFAM" id="SSF50370">
    <property type="entry name" value="Ricin B-like lectins"/>
    <property type="match status" value="1"/>
</dbReference>
<dbReference type="InterPro" id="IPR000772">
    <property type="entry name" value="Ricin_B_lectin"/>
</dbReference>
<evidence type="ECO:0000313" key="5">
    <source>
        <dbReference type="Proteomes" id="UP000294114"/>
    </source>
</evidence>
<feature type="compositionally biased region" description="Low complexity" evidence="1">
    <location>
        <begin position="25"/>
        <end position="42"/>
    </location>
</feature>
<feature type="signal peptide" evidence="2">
    <location>
        <begin position="1"/>
        <end position="28"/>
    </location>
</feature>
<organism evidence="4 5">
    <name type="scientific">Micromonospora kangleipakensis</name>
    <dbReference type="NCBI Taxonomy" id="1077942"/>
    <lineage>
        <taxon>Bacteria</taxon>
        <taxon>Bacillati</taxon>
        <taxon>Actinomycetota</taxon>
        <taxon>Actinomycetes</taxon>
        <taxon>Micromonosporales</taxon>
        <taxon>Micromonosporaceae</taxon>
        <taxon>Micromonospora</taxon>
    </lineage>
</organism>
<keyword evidence="5" id="KW-1185">Reference proteome</keyword>
<dbReference type="Proteomes" id="UP000294114">
    <property type="component" value="Unassembled WGS sequence"/>
</dbReference>
<keyword evidence="2" id="KW-0732">Signal</keyword>
<dbReference type="Gene3D" id="2.80.10.50">
    <property type="match status" value="1"/>
</dbReference>
<dbReference type="PROSITE" id="PS50231">
    <property type="entry name" value="RICIN_B_LECTIN"/>
    <property type="match status" value="1"/>
</dbReference>
<accession>A0A4V2GD80</accession>
<keyword evidence="4" id="KW-0430">Lectin</keyword>
<dbReference type="EMBL" id="SHLD01000001">
    <property type="protein sequence ID" value="RZU74916.1"/>
    <property type="molecule type" value="Genomic_DNA"/>
</dbReference>
<dbReference type="CDD" id="cd00161">
    <property type="entry name" value="beta-trefoil_Ricin-like"/>
    <property type="match status" value="1"/>
</dbReference>
<dbReference type="GO" id="GO:0030246">
    <property type="term" value="F:carbohydrate binding"/>
    <property type="evidence" value="ECO:0007669"/>
    <property type="project" value="UniProtKB-KW"/>
</dbReference>
<reference evidence="4 5" key="1">
    <citation type="submission" date="2019-02" db="EMBL/GenBank/DDBJ databases">
        <title>Sequencing the genomes of 1000 actinobacteria strains.</title>
        <authorList>
            <person name="Klenk H.-P."/>
        </authorList>
    </citation>
    <scope>NUCLEOTIDE SEQUENCE [LARGE SCALE GENOMIC DNA]</scope>
    <source>
        <strain evidence="4 5">DSM 45612</strain>
    </source>
</reference>
<proteinExistence type="predicted"/>
<feature type="chain" id="PRO_5020283058" evidence="2">
    <location>
        <begin position="29"/>
        <end position="237"/>
    </location>
</feature>
<dbReference type="InterPro" id="IPR035992">
    <property type="entry name" value="Ricin_B-like_lectins"/>
</dbReference>
<dbReference type="Pfam" id="PF14200">
    <property type="entry name" value="RicinB_lectin_2"/>
    <property type="match status" value="1"/>
</dbReference>
<name>A0A4V2GD80_9ACTN</name>
<comment type="caution">
    <text evidence="4">The sequence shown here is derived from an EMBL/GenBank/DDBJ whole genome shotgun (WGS) entry which is preliminary data.</text>
</comment>
<evidence type="ECO:0000256" key="2">
    <source>
        <dbReference type="SAM" id="SignalP"/>
    </source>
</evidence>
<evidence type="ECO:0000313" key="4">
    <source>
        <dbReference type="EMBL" id="RZU74916.1"/>
    </source>
</evidence>